<keyword evidence="4" id="KW-1185">Reference proteome</keyword>
<name>A0AAN7HDD8_9PEZI</name>
<protein>
    <recommendedName>
        <fullName evidence="5">Transmembrane protein</fullName>
    </recommendedName>
</protein>
<sequence>MSFLGHLGPSPGRGRDNETERDIYEQTRPKKNSFGWLDVLKIAFVWPILVPLSPIFAILFIVDDDDGYPVPQTHEYDLSMPPTPPPTP</sequence>
<evidence type="ECO:0000313" key="4">
    <source>
        <dbReference type="Proteomes" id="UP001303760"/>
    </source>
</evidence>
<proteinExistence type="predicted"/>
<dbReference type="EMBL" id="MU860062">
    <property type="protein sequence ID" value="KAK4239508.1"/>
    <property type="molecule type" value="Genomic_DNA"/>
</dbReference>
<feature type="region of interest" description="Disordered" evidence="1">
    <location>
        <begin position="1"/>
        <end position="27"/>
    </location>
</feature>
<reference evidence="3" key="1">
    <citation type="journal article" date="2023" name="Mol. Phylogenet. Evol.">
        <title>Genome-scale phylogeny and comparative genomics of the fungal order Sordariales.</title>
        <authorList>
            <person name="Hensen N."/>
            <person name="Bonometti L."/>
            <person name="Westerberg I."/>
            <person name="Brannstrom I.O."/>
            <person name="Guillou S."/>
            <person name="Cros-Aarteil S."/>
            <person name="Calhoun S."/>
            <person name="Haridas S."/>
            <person name="Kuo A."/>
            <person name="Mondo S."/>
            <person name="Pangilinan J."/>
            <person name="Riley R."/>
            <person name="LaButti K."/>
            <person name="Andreopoulos B."/>
            <person name="Lipzen A."/>
            <person name="Chen C."/>
            <person name="Yan M."/>
            <person name="Daum C."/>
            <person name="Ng V."/>
            <person name="Clum A."/>
            <person name="Steindorff A."/>
            <person name="Ohm R.A."/>
            <person name="Martin F."/>
            <person name="Silar P."/>
            <person name="Natvig D.O."/>
            <person name="Lalanne C."/>
            <person name="Gautier V."/>
            <person name="Ament-Velasquez S.L."/>
            <person name="Kruys A."/>
            <person name="Hutchinson M.I."/>
            <person name="Powell A.J."/>
            <person name="Barry K."/>
            <person name="Miller A.N."/>
            <person name="Grigoriev I.V."/>
            <person name="Debuchy R."/>
            <person name="Gladieux P."/>
            <person name="Hiltunen Thoren M."/>
            <person name="Johannesson H."/>
        </authorList>
    </citation>
    <scope>NUCLEOTIDE SEQUENCE</scope>
    <source>
        <strain evidence="3">CBS 532.94</strain>
    </source>
</reference>
<feature type="transmembrane region" description="Helical" evidence="2">
    <location>
        <begin position="39"/>
        <end position="62"/>
    </location>
</feature>
<keyword evidence="2" id="KW-0472">Membrane</keyword>
<evidence type="ECO:0000256" key="1">
    <source>
        <dbReference type="SAM" id="MobiDB-lite"/>
    </source>
</evidence>
<accession>A0AAN7HDD8</accession>
<organism evidence="3 4">
    <name type="scientific">Achaetomium macrosporum</name>
    <dbReference type="NCBI Taxonomy" id="79813"/>
    <lineage>
        <taxon>Eukaryota</taxon>
        <taxon>Fungi</taxon>
        <taxon>Dikarya</taxon>
        <taxon>Ascomycota</taxon>
        <taxon>Pezizomycotina</taxon>
        <taxon>Sordariomycetes</taxon>
        <taxon>Sordariomycetidae</taxon>
        <taxon>Sordariales</taxon>
        <taxon>Chaetomiaceae</taxon>
        <taxon>Achaetomium</taxon>
    </lineage>
</organism>
<feature type="compositionally biased region" description="Basic and acidic residues" evidence="1">
    <location>
        <begin position="13"/>
        <end position="27"/>
    </location>
</feature>
<gene>
    <name evidence="3" type="ORF">C8A03DRAFT_32459</name>
</gene>
<evidence type="ECO:0000313" key="3">
    <source>
        <dbReference type="EMBL" id="KAK4239508.1"/>
    </source>
</evidence>
<keyword evidence="2" id="KW-1133">Transmembrane helix</keyword>
<comment type="caution">
    <text evidence="3">The sequence shown here is derived from an EMBL/GenBank/DDBJ whole genome shotgun (WGS) entry which is preliminary data.</text>
</comment>
<evidence type="ECO:0000256" key="2">
    <source>
        <dbReference type="SAM" id="Phobius"/>
    </source>
</evidence>
<dbReference type="Proteomes" id="UP001303760">
    <property type="component" value="Unassembled WGS sequence"/>
</dbReference>
<keyword evidence="2" id="KW-0812">Transmembrane</keyword>
<reference evidence="3" key="2">
    <citation type="submission" date="2023-05" db="EMBL/GenBank/DDBJ databases">
        <authorList>
            <consortium name="Lawrence Berkeley National Laboratory"/>
            <person name="Steindorff A."/>
            <person name="Hensen N."/>
            <person name="Bonometti L."/>
            <person name="Westerberg I."/>
            <person name="Brannstrom I.O."/>
            <person name="Guillou S."/>
            <person name="Cros-Aarteil S."/>
            <person name="Calhoun S."/>
            <person name="Haridas S."/>
            <person name="Kuo A."/>
            <person name="Mondo S."/>
            <person name="Pangilinan J."/>
            <person name="Riley R."/>
            <person name="Labutti K."/>
            <person name="Andreopoulos B."/>
            <person name="Lipzen A."/>
            <person name="Chen C."/>
            <person name="Yanf M."/>
            <person name="Daum C."/>
            <person name="Ng V."/>
            <person name="Clum A."/>
            <person name="Ohm R."/>
            <person name="Martin F."/>
            <person name="Silar P."/>
            <person name="Natvig D."/>
            <person name="Lalanne C."/>
            <person name="Gautier V."/>
            <person name="Ament-Velasquez S.L."/>
            <person name="Kruys A."/>
            <person name="Hutchinson M.I."/>
            <person name="Powell A.J."/>
            <person name="Barry K."/>
            <person name="Miller A.N."/>
            <person name="Grigoriev I.V."/>
            <person name="Debuchy R."/>
            <person name="Gladieux P."/>
            <person name="Thoren M.H."/>
            <person name="Johannesson H."/>
        </authorList>
    </citation>
    <scope>NUCLEOTIDE SEQUENCE</scope>
    <source>
        <strain evidence="3">CBS 532.94</strain>
    </source>
</reference>
<evidence type="ECO:0008006" key="5">
    <source>
        <dbReference type="Google" id="ProtNLM"/>
    </source>
</evidence>
<dbReference type="AlphaFoldDB" id="A0AAN7HDD8"/>